<feature type="compositionally biased region" description="Basic and acidic residues" evidence="1">
    <location>
        <begin position="752"/>
        <end position="762"/>
    </location>
</feature>
<evidence type="ECO:0000313" key="2">
    <source>
        <dbReference type="EMBL" id="GKZ22003.1"/>
    </source>
</evidence>
<reference evidence="2" key="1">
    <citation type="submission" date="2022-07" db="EMBL/GenBank/DDBJ databases">
        <title>Taxonomy of Aspergillus series Nigri: significant species reduction supported by multi-species coalescent approaches.</title>
        <authorList>
            <person name="Bian C."/>
            <person name="Kusuya Y."/>
            <person name="Sklenar F."/>
            <person name="D'hooge E."/>
            <person name="Yaguchi T."/>
            <person name="Takahashi H."/>
            <person name="Hubka V."/>
        </authorList>
    </citation>
    <scope>NUCLEOTIDE SEQUENCE</scope>
    <source>
        <strain evidence="2">CBS 733.88</strain>
    </source>
</reference>
<feature type="compositionally biased region" description="Low complexity" evidence="1">
    <location>
        <begin position="1"/>
        <end position="11"/>
    </location>
</feature>
<feature type="region of interest" description="Disordered" evidence="1">
    <location>
        <begin position="287"/>
        <end position="321"/>
    </location>
</feature>
<dbReference type="AlphaFoldDB" id="A0A9W5YQE1"/>
<organism evidence="2 3">
    <name type="scientific">Aspergillus brasiliensis</name>
    <dbReference type="NCBI Taxonomy" id="319629"/>
    <lineage>
        <taxon>Eukaryota</taxon>
        <taxon>Fungi</taxon>
        <taxon>Dikarya</taxon>
        <taxon>Ascomycota</taxon>
        <taxon>Pezizomycotina</taxon>
        <taxon>Eurotiomycetes</taxon>
        <taxon>Eurotiomycetidae</taxon>
        <taxon>Eurotiales</taxon>
        <taxon>Aspergillaceae</taxon>
        <taxon>Aspergillus</taxon>
        <taxon>Aspergillus subgen. Circumdati</taxon>
    </lineage>
</organism>
<feature type="region of interest" description="Disordered" evidence="1">
    <location>
        <begin position="135"/>
        <end position="176"/>
    </location>
</feature>
<gene>
    <name evidence="2" type="ORF">AbraCBS73388_007933</name>
</gene>
<evidence type="ECO:0000313" key="3">
    <source>
        <dbReference type="Proteomes" id="UP001143548"/>
    </source>
</evidence>
<feature type="region of interest" description="Disordered" evidence="1">
    <location>
        <begin position="196"/>
        <end position="264"/>
    </location>
</feature>
<feature type="compositionally biased region" description="Polar residues" evidence="1">
    <location>
        <begin position="578"/>
        <end position="594"/>
    </location>
</feature>
<name>A0A9W5YQE1_9EURO</name>
<feature type="compositionally biased region" description="Polar residues" evidence="1">
    <location>
        <begin position="292"/>
        <end position="305"/>
    </location>
</feature>
<feature type="compositionally biased region" description="Basic and acidic residues" evidence="1">
    <location>
        <begin position="81"/>
        <end position="92"/>
    </location>
</feature>
<feature type="compositionally biased region" description="Basic residues" evidence="1">
    <location>
        <begin position="222"/>
        <end position="233"/>
    </location>
</feature>
<feature type="compositionally biased region" description="Polar residues" evidence="1">
    <location>
        <begin position="465"/>
        <end position="477"/>
    </location>
</feature>
<feature type="region of interest" description="Disordered" evidence="1">
    <location>
        <begin position="51"/>
        <end position="93"/>
    </location>
</feature>
<feature type="region of interest" description="Disordered" evidence="1">
    <location>
        <begin position="381"/>
        <end position="400"/>
    </location>
</feature>
<accession>A0A9W5YQE1</accession>
<feature type="compositionally biased region" description="Polar residues" evidence="1">
    <location>
        <begin position="135"/>
        <end position="153"/>
    </location>
</feature>
<dbReference type="Proteomes" id="UP001143548">
    <property type="component" value="Unassembled WGS sequence"/>
</dbReference>
<comment type="caution">
    <text evidence="2">The sequence shown here is derived from an EMBL/GenBank/DDBJ whole genome shotgun (WGS) entry which is preliminary data.</text>
</comment>
<proteinExistence type="predicted"/>
<sequence>MEPLRRSQSSRSMRRSHHSSQSTEPFDPELARFQATTAASRAMLRSKCSYDVLGGPSKMAVPPRQHRPAPNSTNTPAEAGDPLHRPMVDKTSDLSPRAALPSIREFGGLDAGIATLPSSYRRLRKTRSMFTTWQRSSHVSRGLSSPECPNNNIPARREPQHVSRASGTLRRSMSFFRGDNRDSDALRYAKSQDAAIESTRNHYPQPEYHQPEPRKSSLLVPKSRREHKPFKKTLRPEGSDADSTSVSPAIQRPANALSYGKARSLSSSLKKGLKKVLGLTRPSSARLGKLSSIDQQQTQGSPSTISEKRPDPLKSGVEDNVLTQSPGTVIYTGFKRTGSSESLATSRSRVTSWADSTIANTVVTHRADDHISLSVIDEQESSALKPHSSEDASLTTCRTPKPNCTIDSQRLYSALMRRIDGNKTKNSSEEIILGHVREHRAIPTPVSSMYTRRSKKTIRLIASDESLQSPGSYTTADAGTVTPCEPAQRQAQRTHGQKHLQNNHHDSAYLPSSTHTIKEVLRDETENAALKRQSPEEGDDSPSIYSRTTGGNSPSTMNSIMGEGDPDSVNEPGVATIYASQRTIYSSPKRNSGQGPPDAMQRPSADWQQWMHTQMERIECHTPTRRHYREDAQIEDETTDFAYRTPARDRGGIRSGSPDDDMWSTCKVTAKNNFSRPFSRSSSIRTTVIAPKEQTDTFVPPPLPPDLTPKVSSNSSGHSLFINQVGTRPDGMALSPVPALLNNRYRAPESPTPRRDGTDTARWKTSGRRYGRQPSRLLPGPQDSKASQIRSSRTLHENRRLTDENVRGESGYHEVASQNSQLQNMYSPISSKRMVEMFLESRRRRMGNEISDGASSEGAFI</sequence>
<feature type="compositionally biased region" description="Polar residues" evidence="1">
    <location>
        <begin position="543"/>
        <end position="559"/>
    </location>
</feature>
<feature type="region of interest" description="Disordered" evidence="1">
    <location>
        <begin position="461"/>
        <end position="511"/>
    </location>
</feature>
<dbReference type="EMBL" id="BROQ01000046">
    <property type="protein sequence ID" value="GKZ22003.1"/>
    <property type="molecule type" value="Genomic_DNA"/>
</dbReference>
<feature type="region of interest" description="Disordered" evidence="1">
    <location>
        <begin position="1"/>
        <end position="31"/>
    </location>
</feature>
<feature type="region of interest" description="Disordered" evidence="1">
    <location>
        <begin position="743"/>
        <end position="792"/>
    </location>
</feature>
<evidence type="ECO:0000256" key="1">
    <source>
        <dbReference type="SAM" id="MobiDB-lite"/>
    </source>
</evidence>
<protein>
    <submittedName>
        <fullName evidence="2">Uncharacterized protein</fullName>
    </submittedName>
</protein>
<feature type="region of interest" description="Disordered" evidence="1">
    <location>
        <begin position="528"/>
        <end position="604"/>
    </location>
</feature>